<feature type="region of interest" description="Disordered" evidence="1">
    <location>
        <begin position="39"/>
        <end position="64"/>
    </location>
</feature>
<protein>
    <submittedName>
        <fullName evidence="2">Uncharacterized protein</fullName>
    </submittedName>
</protein>
<accession>A0ABD1H2J1</accession>
<dbReference type="Proteomes" id="UP001567538">
    <property type="component" value="Unassembled WGS sequence"/>
</dbReference>
<dbReference type="EMBL" id="JBEAFC010000007">
    <property type="protein sequence ID" value="KAL1550472.1"/>
    <property type="molecule type" value="Genomic_DNA"/>
</dbReference>
<dbReference type="AlphaFoldDB" id="A0ABD1H2J1"/>
<name>A0ABD1H2J1_SALDI</name>
<proteinExistence type="predicted"/>
<keyword evidence="3" id="KW-1185">Reference proteome</keyword>
<organism evidence="2 3">
    <name type="scientific">Salvia divinorum</name>
    <name type="common">Maria pastora</name>
    <name type="synonym">Diviner's sage</name>
    <dbReference type="NCBI Taxonomy" id="28513"/>
    <lineage>
        <taxon>Eukaryota</taxon>
        <taxon>Viridiplantae</taxon>
        <taxon>Streptophyta</taxon>
        <taxon>Embryophyta</taxon>
        <taxon>Tracheophyta</taxon>
        <taxon>Spermatophyta</taxon>
        <taxon>Magnoliopsida</taxon>
        <taxon>eudicotyledons</taxon>
        <taxon>Gunneridae</taxon>
        <taxon>Pentapetalae</taxon>
        <taxon>asterids</taxon>
        <taxon>lamiids</taxon>
        <taxon>Lamiales</taxon>
        <taxon>Lamiaceae</taxon>
        <taxon>Nepetoideae</taxon>
        <taxon>Mentheae</taxon>
        <taxon>Salviinae</taxon>
        <taxon>Salvia</taxon>
        <taxon>Salvia subgen. Calosphace</taxon>
    </lineage>
</organism>
<feature type="compositionally biased region" description="Low complexity" evidence="1">
    <location>
        <begin position="42"/>
        <end position="52"/>
    </location>
</feature>
<sequence length="92" mass="9589">MEQIEVASSSSRPALELPKVSPSRVAFLPPASCLKELHGTSDDVGVSDVSSVPQGSNGIRASEETNIDNSTSGLFGRFSLLSRSRSAVPSAK</sequence>
<evidence type="ECO:0000313" key="2">
    <source>
        <dbReference type="EMBL" id="KAL1550472.1"/>
    </source>
</evidence>
<reference evidence="2 3" key="1">
    <citation type="submission" date="2024-06" db="EMBL/GenBank/DDBJ databases">
        <title>A chromosome level genome sequence of Diviner's sage (Salvia divinorum).</title>
        <authorList>
            <person name="Ford S.A."/>
            <person name="Ro D.-K."/>
            <person name="Ness R.W."/>
            <person name="Phillips M.A."/>
        </authorList>
    </citation>
    <scope>NUCLEOTIDE SEQUENCE [LARGE SCALE GENOMIC DNA]</scope>
    <source>
        <strain evidence="2">SAF-2024a</strain>
        <tissue evidence="2">Leaf</tissue>
    </source>
</reference>
<evidence type="ECO:0000313" key="3">
    <source>
        <dbReference type="Proteomes" id="UP001567538"/>
    </source>
</evidence>
<evidence type="ECO:0000256" key="1">
    <source>
        <dbReference type="SAM" id="MobiDB-lite"/>
    </source>
</evidence>
<gene>
    <name evidence="2" type="ORF">AAHA92_18427</name>
</gene>
<comment type="caution">
    <text evidence="2">The sequence shown here is derived from an EMBL/GenBank/DDBJ whole genome shotgun (WGS) entry which is preliminary data.</text>
</comment>